<dbReference type="EMBL" id="JAPWIS010000020">
    <property type="protein sequence ID" value="MCZ4588216.1"/>
    <property type="molecule type" value="Genomic_DNA"/>
</dbReference>
<keyword evidence="6" id="KW-1185">Reference proteome</keyword>
<evidence type="ECO:0000259" key="4">
    <source>
        <dbReference type="PROSITE" id="PS51857"/>
    </source>
</evidence>
<dbReference type="PANTHER" id="PTHR11544">
    <property type="entry name" value="COLD SHOCK DOMAIN CONTAINING PROTEINS"/>
    <property type="match status" value="1"/>
</dbReference>
<dbReference type="Pfam" id="PF00313">
    <property type="entry name" value="CSD"/>
    <property type="match status" value="1"/>
</dbReference>
<sequence>MVLQGIVKWFNGEKGFGFIKPDDGGADLFVHFSEIAGSGFKSLEENQRVEFEVGQGQKGPQAQNVRPL</sequence>
<comment type="subcellular location">
    <subcellularLocation>
        <location evidence="1 3">Cytoplasm</location>
    </subcellularLocation>
</comment>
<dbReference type="InterPro" id="IPR011129">
    <property type="entry name" value="CSD"/>
</dbReference>
<dbReference type="InterPro" id="IPR019844">
    <property type="entry name" value="CSD_CS"/>
</dbReference>
<protein>
    <submittedName>
        <fullName evidence="5">Cold-shock protein</fullName>
    </submittedName>
</protein>
<evidence type="ECO:0000256" key="3">
    <source>
        <dbReference type="RuleBase" id="RU000408"/>
    </source>
</evidence>
<dbReference type="InterPro" id="IPR012156">
    <property type="entry name" value="Cold_shock_CspA"/>
</dbReference>
<dbReference type="PROSITE" id="PS51857">
    <property type="entry name" value="CSD_2"/>
    <property type="match status" value="1"/>
</dbReference>
<reference evidence="5" key="1">
    <citation type="submission" date="2022-12" db="EMBL/GenBank/DDBJ databases">
        <authorList>
            <person name="Krivoruchko A.V."/>
            <person name="Elkin A."/>
        </authorList>
    </citation>
    <scope>NUCLEOTIDE SEQUENCE</scope>
    <source>
        <strain evidence="5">IEGM 249</strain>
    </source>
</reference>
<keyword evidence="2" id="KW-0963">Cytoplasm</keyword>
<organism evidence="5 6">
    <name type="scientific">Rhodococcus opacus</name>
    <name type="common">Nocardia opaca</name>
    <dbReference type="NCBI Taxonomy" id="37919"/>
    <lineage>
        <taxon>Bacteria</taxon>
        <taxon>Bacillati</taxon>
        <taxon>Actinomycetota</taxon>
        <taxon>Actinomycetes</taxon>
        <taxon>Mycobacteriales</taxon>
        <taxon>Nocardiaceae</taxon>
        <taxon>Rhodococcus</taxon>
    </lineage>
</organism>
<gene>
    <name evidence="5" type="ORF">O4328_31840</name>
</gene>
<evidence type="ECO:0000256" key="2">
    <source>
        <dbReference type="ARBA" id="ARBA00022490"/>
    </source>
</evidence>
<dbReference type="SMART" id="SM00357">
    <property type="entry name" value="CSP"/>
    <property type="match status" value="1"/>
</dbReference>
<dbReference type="PIRSF" id="PIRSF002599">
    <property type="entry name" value="Cold_shock_A"/>
    <property type="match status" value="1"/>
</dbReference>
<dbReference type="InterPro" id="IPR002059">
    <property type="entry name" value="CSP_DNA-bd"/>
</dbReference>
<feature type="domain" description="CSD" evidence="4">
    <location>
        <begin position="2"/>
        <end position="67"/>
    </location>
</feature>
<name>A0ABT4NLH4_RHOOP</name>
<evidence type="ECO:0000256" key="1">
    <source>
        <dbReference type="ARBA" id="ARBA00004496"/>
    </source>
</evidence>
<comment type="caution">
    <text evidence="5">The sequence shown here is derived from an EMBL/GenBank/DDBJ whole genome shotgun (WGS) entry which is preliminary data.</text>
</comment>
<dbReference type="Gene3D" id="2.40.50.140">
    <property type="entry name" value="Nucleic acid-binding proteins"/>
    <property type="match status" value="1"/>
</dbReference>
<dbReference type="PROSITE" id="PS00352">
    <property type="entry name" value="CSD_1"/>
    <property type="match status" value="1"/>
</dbReference>
<dbReference type="InterPro" id="IPR012340">
    <property type="entry name" value="NA-bd_OB-fold"/>
</dbReference>
<proteinExistence type="predicted"/>
<dbReference type="RefSeq" id="WP_269592200.1">
    <property type="nucleotide sequence ID" value="NZ_CP137575.1"/>
</dbReference>
<dbReference type="Proteomes" id="UP001066327">
    <property type="component" value="Unassembled WGS sequence"/>
</dbReference>
<dbReference type="InterPro" id="IPR050181">
    <property type="entry name" value="Cold_shock_domain"/>
</dbReference>
<dbReference type="PRINTS" id="PR00050">
    <property type="entry name" value="COLDSHOCK"/>
</dbReference>
<accession>A0ABT4NLH4</accession>
<dbReference type="CDD" id="cd04458">
    <property type="entry name" value="CSP_CDS"/>
    <property type="match status" value="1"/>
</dbReference>
<evidence type="ECO:0000313" key="5">
    <source>
        <dbReference type="EMBL" id="MCZ4588216.1"/>
    </source>
</evidence>
<evidence type="ECO:0000313" key="6">
    <source>
        <dbReference type="Proteomes" id="UP001066327"/>
    </source>
</evidence>
<dbReference type="SUPFAM" id="SSF50249">
    <property type="entry name" value="Nucleic acid-binding proteins"/>
    <property type="match status" value="1"/>
</dbReference>